<comment type="caution">
    <text evidence="4">The sequence shown here is derived from an EMBL/GenBank/DDBJ whole genome shotgun (WGS) entry which is preliminary data.</text>
</comment>
<dbReference type="VEuPathDB" id="FungiDB:MMYC01_203395"/>
<keyword evidence="5" id="KW-1185">Reference proteome</keyword>
<dbReference type="EC" id="2.7.1.172" evidence="1"/>
<sequence length="446" mass="50276">MALSDNSKHEMYQGAVLDVDRHAGNEAPTALVPKPQVGGAFELNSAVARALPYPGSKLLSTNKYGMSLWGQTGKITAELPDGTTKHYFLKTADLGDTGRAMILGEYESLKAIHVVSPNIVPEPYGWGKYDGSDTYFLLAEFREVGEQPPNPVKFTKRLADMHKKSQSPTGKFGFHVTTCHAKLQQITDCWEDSWAALYRKQLAHMIELDEAKHGEWPEFKIVCQLILEKVIPRLLEPLQSNGRSIKPCLVHGDLWDENSATDMATGEPFIFDAGSFYAHNEYEIGNWRAARHRLSATAYVKNYLREYRASEPEEEWDDRNLLYSLRFDLGTAILIPCNQRQIVKENMTILCKKFFPNELAALQNSLINPAFRSNLGLRRAVTYSEDQEAEEEEDDETQQDESEEEDEDTATSNPYGLDIDDKWDDGVTIVDDDQRRLSTTGVGAAR</sequence>
<evidence type="ECO:0000313" key="5">
    <source>
        <dbReference type="Proteomes" id="UP000078237"/>
    </source>
</evidence>
<dbReference type="PANTHER" id="PTHR12149">
    <property type="entry name" value="FRUCTOSAMINE 3 KINASE-RELATED PROTEIN"/>
    <property type="match status" value="1"/>
</dbReference>
<dbReference type="GO" id="GO:0102193">
    <property type="term" value="F:protein-ribulosamine 3-kinase activity"/>
    <property type="evidence" value="ECO:0007669"/>
    <property type="project" value="UniProtKB-EC"/>
</dbReference>
<protein>
    <recommendedName>
        <fullName evidence="1">protein-ribulosamine 3-kinase</fullName>
        <ecNumber evidence="1">2.7.1.172</ecNumber>
    </recommendedName>
</protein>
<dbReference type="AlphaFoldDB" id="A0A175WAW8"/>
<reference evidence="4 5" key="1">
    <citation type="journal article" date="2016" name="Genome Announc.">
        <title>Genome Sequence of Madurella mycetomatis mm55, Isolated from a Human Mycetoma Case in Sudan.</title>
        <authorList>
            <person name="Smit S."/>
            <person name="Derks M.F."/>
            <person name="Bervoets S."/>
            <person name="Fahal A."/>
            <person name="van Leeuwen W."/>
            <person name="van Belkum A."/>
            <person name="van de Sande W.W."/>
        </authorList>
    </citation>
    <scope>NUCLEOTIDE SEQUENCE [LARGE SCALE GENOMIC DNA]</scope>
    <source>
        <strain evidence="5">mm55</strain>
    </source>
</reference>
<dbReference type="Gene3D" id="3.90.1200.10">
    <property type="match status" value="1"/>
</dbReference>
<accession>A0A175WAW8</accession>
<feature type="compositionally biased region" description="Acidic residues" evidence="3">
    <location>
        <begin position="385"/>
        <end position="409"/>
    </location>
</feature>
<evidence type="ECO:0000256" key="1">
    <source>
        <dbReference type="ARBA" id="ARBA00011961"/>
    </source>
</evidence>
<dbReference type="PANTHER" id="PTHR12149:SF8">
    <property type="entry name" value="PROTEIN-RIBULOSAMINE 3-KINASE"/>
    <property type="match status" value="1"/>
</dbReference>
<comment type="catalytic activity">
    <reaction evidence="2">
        <text>N(6)-D-ribulosyl-L-lysyl-[protein] + ATP = N(6)-(3-O-phospho-D-ribulosyl)-L-lysyl-[protein] + ADP + H(+)</text>
        <dbReference type="Rhea" id="RHEA:48432"/>
        <dbReference type="Rhea" id="RHEA-COMP:12103"/>
        <dbReference type="Rhea" id="RHEA-COMP:12104"/>
        <dbReference type="ChEBI" id="CHEBI:15378"/>
        <dbReference type="ChEBI" id="CHEBI:30616"/>
        <dbReference type="ChEBI" id="CHEBI:90418"/>
        <dbReference type="ChEBI" id="CHEBI:90420"/>
        <dbReference type="ChEBI" id="CHEBI:456216"/>
        <dbReference type="EC" id="2.7.1.172"/>
    </reaction>
    <physiologicalReaction direction="left-to-right" evidence="2">
        <dbReference type="Rhea" id="RHEA:48433"/>
    </physiologicalReaction>
</comment>
<gene>
    <name evidence="4" type="ORF">MMYC01_203395</name>
</gene>
<organism evidence="4 5">
    <name type="scientific">Madurella mycetomatis</name>
    <dbReference type="NCBI Taxonomy" id="100816"/>
    <lineage>
        <taxon>Eukaryota</taxon>
        <taxon>Fungi</taxon>
        <taxon>Dikarya</taxon>
        <taxon>Ascomycota</taxon>
        <taxon>Pezizomycotina</taxon>
        <taxon>Sordariomycetes</taxon>
        <taxon>Sordariomycetidae</taxon>
        <taxon>Sordariales</taxon>
        <taxon>Sordariales incertae sedis</taxon>
        <taxon>Madurella</taxon>
    </lineage>
</organism>
<evidence type="ECO:0000313" key="4">
    <source>
        <dbReference type="EMBL" id="KXX80629.1"/>
    </source>
</evidence>
<evidence type="ECO:0000256" key="2">
    <source>
        <dbReference type="ARBA" id="ARBA00048655"/>
    </source>
</evidence>
<dbReference type="OrthoDB" id="5772781at2759"/>
<proteinExistence type="predicted"/>
<dbReference type="Proteomes" id="UP000078237">
    <property type="component" value="Unassembled WGS sequence"/>
</dbReference>
<evidence type="ECO:0000256" key="3">
    <source>
        <dbReference type="SAM" id="MobiDB-lite"/>
    </source>
</evidence>
<dbReference type="GO" id="GO:0016301">
    <property type="term" value="F:kinase activity"/>
    <property type="evidence" value="ECO:0007669"/>
    <property type="project" value="UniProtKB-KW"/>
</dbReference>
<dbReference type="InterPro" id="IPR016477">
    <property type="entry name" value="Fructo-/Ketosamine-3-kinase"/>
</dbReference>
<dbReference type="SUPFAM" id="SSF56112">
    <property type="entry name" value="Protein kinase-like (PK-like)"/>
    <property type="match status" value="1"/>
</dbReference>
<dbReference type="EMBL" id="LCTW02000054">
    <property type="protein sequence ID" value="KXX80629.1"/>
    <property type="molecule type" value="Genomic_DNA"/>
</dbReference>
<dbReference type="InterPro" id="IPR011009">
    <property type="entry name" value="Kinase-like_dom_sf"/>
</dbReference>
<feature type="region of interest" description="Disordered" evidence="3">
    <location>
        <begin position="383"/>
        <end position="424"/>
    </location>
</feature>
<name>A0A175WAW8_9PEZI</name>
<dbReference type="Pfam" id="PF03881">
    <property type="entry name" value="Fructosamin_kin"/>
    <property type="match status" value="1"/>
</dbReference>